<evidence type="ECO:0000256" key="5">
    <source>
        <dbReference type="ARBA" id="ARBA00023242"/>
    </source>
</evidence>
<dbReference type="AlphaFoldDB" id="A0AAV4MQS8"/>
<dbReference type="GO" id="GO:0000981">
    <property type="term" value="F:DNA-binding transcription factor activity, RNA polymerase II-specific"/>
    <property type="evidence" value="ECO:0007669"/>
    <property type="project" value="TreeGrafter"/>
</dbReference>
<evidence type="ECO:0000256" key="3">
    <source>
        <dbReference type="ARBA" id="ARBA00023125"/>
    </source>
</evidence>
<sequence length="318" mass="35908">MGLRAALHEDLLSFLKKISYFEETFESKNSRCTDSTQVCMDLVANGNYIVGQNAVGITNLFTAQTNSGATEQWNLFSPITDISLNTFPVEDIQSQADKVSDFSVADDCFNTIHFPDSHLISSDLEELKFLDTYLEGSEVPNIDCQDINFNMELTEESFNLSSFIDLANLSSDISTQELSYNFNSAPELIDLNFFTESVEDDQNSSSSQVSSLIGATSASSENIQLSSEMLPSLSLETNKTISKDDKSVLDGKKYRDMRQKNNIASQRSRKMRKLKEKELDKTLEKLEKENAELKLLHEKLEKERDTLQKYLMDVIAKK</sequence>
<dbReference type="PROSITE" id="PS50217">
    <property type="entry name" value="BZIP"/>
    <property type="match status" value="1"/>
</dbReference>
<dbReference type="InterPro" id="IPR004827">
    <property type="entry name" value="bZIP"/>
</dbReference>
<accession>A0AAV4MQS8</accession>
<keyword evidence="2" id="KW-0805">Transcription regulation</keyword>
<dbReference type="Proteomes" id="UP001054945">
    <property type="component" value="Unassembled WGS sequence"/>
</dbReference>
<dbReference type="InterPro" id="IPR046347">
    <property type="entry name" value="bZIP_sf"/>
</dbReference>
<feature type="coiled-coil region" evidence="6">
    <location>
        <begin position="269"/>
        <end position="313"/>
    </location>
</feature>
<protein>
    <submittedName>
        <fullName evidence="8">BZIP domain-containing protein</fullName>
    </submittedName>
</protein>
<evidence type="ECO:0000256" key="1">
    <source>
        <dbReference type="ARBA" id="ARBA00004123"/>
    </source>
</evidence>
<evidence type="ECO:0000313" key="9">
    <source>
        <dbReference type="Proteomes" id="UP001054945"/>
    </source>
</evidence>
<dbReference type="SMART" id="SM00338">
    <property type="entry name" value="BRLZ"/>
    <property type="match status" value="1"/>
</dbReference>
<evidence type="ECO:0000313" key="8">
    <source>
        <dbReference type="EMBL" id="GIX74702.1"/>
    </source>
</evidence>
<dbReference type="Pfam" id="PF07716">
    <property type="entry name" value="bZIP_2"/>
    <property type="match status" value="1"/>
</dbReference>
<dbReference type="PANTHER" id="PTHR11988:SF27">
    <property type="entry name" value="GH27708P"/>
    <property type="match status" value="1"/>
</dbReference>
<reference evidence="8 9" key="1">
    <citation type="submission" date="2021-06" db="EMBL/GenBank/DDBJ databases">
        <title>Caerostris extrusa draft genome.</title>
        <authorList>
            <person name="Kono N."/>
            <person name="Arakawa K."/>
        </authorList>
    </citation>
    <scope>NUCLEOTIDE SEQUENCE [LARGE SCALE GENOMIC DNA]</scope>
</reference>
<proteinExistence type="predicted"/>
<keyword evidence="4" id="KW-0804">Transcription</keyword>
<dbReference type="GO" id="GO:0005634">
    <property type="term" value="C:nucleus"/>
    <property type="evidence" value="ECO:0007669"/>
    <property type="project" value="UniProtKB-SubCell"/>
</dbReference>
<comment type="subcellular location">
    <subcellularLocation>
        <location evidence="1">Nucleus</location>
    </subcellularLocation>
</comment>
<dbReference type="Gene3D" id="1.20.5.170">
    <property type="match status" value="1"/>
</dbReference>
<comment type="caution">
    <text evidence="8">The sequence shown here is derived from an EMBL/GenBank/DDBJ whole genome shotgun (WGS) entry which is preliminary data.</text>
</comment>
<feature type="domain" description="BZIP" evidence="7">
    <location>
        <begin position="251"/>
        <end position="314"/>
    </location>
</feature>
<keyword evidence="3" id="KW-0238">DNA-binding</keyword>
<dbReference type="SUPFAM" id="SSF57959">
    <property type="entry name" value="Leucine zipper domain"/>
    <property type="match status" value="1"/>
</dbReference>
<keyword evidence="5" id="KW-0539">Nucleus</keyword>
<dbReference type="InterPro" id="IPR040223">
    <property type="entry name" value="PAR_bZIP"/>
</dbReference>
<dbReference type="EMBL" id="BPLR01002522">
    <property type="protein sequence ID" value="GIX74702.1"/>
    <property type="molecule type" value="Genomic_DNA"/>
</dbReference>
<gene>
    <name evidence="8" type="primary">AVEN_251410_1</name>
    <name evidence="8" type="ORF">CEXT_479891</name>
</gene>
<evidence type="ECO:0000256" key="4">
    <source>
        <dbReference type="ARBA" id="ARBA00023163"/>
    </source>
</evidence>
<dbReference type="GO" id="GO:0000978">
    <property type="term" value="F:RNA polymerase II cis-regulatory region sequence-specific DNA binding"/>
    <property type="evidence" value="ECO:0007669"/>
    <property type="project" value="TreeGrafter"/>
</dbReference>
<evidence type="ECO:0000256" key="2">
    <source>
        <dbReference type="ARBA" id="ARBA00023015"/>
    </source>
</evidence>
<dbReference type="PANTHER" id="PTHR11988">
    <property type="entry name" value="THYROTROPH EMBRYONIC FACTOR RELATED"/>
    <property type="match status" value="1"/>
</dbReference>
<name>A0AAV4MQS8_CAEEX</name>
<evidence type="ECO:0000256" key="6">
    <source>
        <dbReference type="SAM" id="Coils"/>
    </source>
</evidence>
<dbReference type="CDD" id="cd14695">
    <property type="entry name" value="bZIP_HLF"/>
    <property type="match status" value="1"/>
</dbReference>
<evidence type="ECO:0000259" key="7">
    <source>
        <dbReference type="PROSITE" id="PS50217"/>
    </source>
</evidence>
<organism evidence="8 9">
    <name type="scientific">Caerostris extrusa</name>
    <name type="common">Bark spider</name>
    <name type="synonym">Caerostris bankana</name>
    <dbReference type="NCBI Taxonomy" id="172846"/>
    <lineage>
        <taxon>Eukaryota</taxon>
        <taxon>Metazoa</taxon>
        <taxon>Ecdysozoa</taxon>
        <taxon>Arthropoda</taxon>
        <taxon>Chelicerata</taxon>
        <taxon>Arachnida</taxon>
        <taxon>Araneae</taxon>
        <taxon>Araneomorphae</taxon>
        <taxon>Entelegynae</taxon>
        <taxon>Araneoidea</taxon>
        <taxon>Araneidae</taxon>
        <taxon>Caerostris</taxon>
    </lineage>
</organism>
<keyword evidence="9" id="KW-1185">Reference proteome</keyword>
<keyword evidence="6" id="KW-0175">Coiled coil</keyword>